<sequence length="85" mass="9669">MINRFEQLTGMTVGSQTVTAANLVLTSTAIVDWKKRRGLMHFTESYQESKTEIPAVLRNLEGVPIQIENKHHGHVYFKSLANAWK</sequence>
<protein>
    <submittedName>
        <fullName evidence="1">Uncharacterized protein</fullName>
    </submittedName>
</protein>
<name>A0A0D8XPE9_DICVI</name>
<proteinExistence type="predicted"/>
<reference evidence="1 2" key="1">
    <citation type="submission" date="2013-11" db="EMBL/GenBank/DDBJ databases">
        <title>Draft genome of the bovine lungworm Dictyocaulus viviparus.</title>
        <authorList>
            <person name="Mitreva M."/>
        </authorList>
    </citation>
    <scope>NUCLEOTIDE SEQUENCE [LARGE SCALE GENOMIC DNA]</scope>
    <source>
        <strain evidence="1 2">HannoverDv2000</strain>
    </source>
</reference>
<reference evidence="2" key="2">
    <citation type="journal article" date="2016" name="Sci. Rep.">
        <title>Dictyocaulus viviparus genome, variome and transcriptome elucidate lungworm biology and support future intervention.</title>
        <authorList>
            <person name="McNulty S.N."/>
            <person name="Strube C."/>
            <person name="Rosa B.A."/>
            <person name="Martin J.C."/>
            <person name="Tyagi R."/>
            <person name="Choi Y.J."/>
            <person name="Wang Q."/>
            <person name="Hallsworth Pepin K."/>
            <person name="Zhang X."/>
            <person name="Ozersky P."/>
            <person name="Wilson R.K."/>
            <person name="Sternberg P.W."/>
            <person name="Gasser R.B."/>
            <person name="Mitreva M."/>
        </authorList>
    </citation>
    <scope>NUCLEOTIDE SEQUENCE [LARGE SCALE GENOMIC DNA]</scope>
    <source>
        <strain evidence="2">HannoverDv2000</strain>
    </source>
</reference>
<gene>
    <name evidence="1" type="ORF">DICVIV_08310</name>
</gene>
<evidence type="ECO:0000313" key="2">
    <source>
        <dbReference type="Proteomes" id="UP000053766"/>
    </source>
</evidence>
<dbReference type="EMBL" id="KN716396">
    <property type="protein sequence ID" value="KJH45632.1"/>
    <property type="molecule type" value="Genomic_DNA"/>
</dbReference>
<organism evidence="1 2">
    <name type="scientific">Dictyocaulus viviparus</name>
    <name type="common">Bovine lungworm</name>
    <dbReference type="NCBI Taxonomy" id="29172"/>
    <lineage>
        <taxon>Eukaryota</taxon>
        <taxon>Metazoa</taxon>
        <taxon>Ecdysozoa</taxon>
        <taxon>Nematoda</taxon>
        <taxon>Chromadorea</taxon>
        <taxon>Rhabditida</taxon>
        <taxon>Rhabditina</taxon>
        <taxon>Rhabditomorpha</taxon>
        <taxon>Strongyloidea</taxon>
        <taxon>Metastrongylidae</taxon>
        <taxon>Dictyocaulus</taxon>
    </lineage>
</organism>
<keyword evidence="2" id="KW-1185">Reference proteome</keyword>
<dbReference type="AlphaFoldDB" id="A0A0D8XPE9"/>
<accession>A0A0D8XPE9</accession>
<evidence type="ECO:0000313" key="1">
    <source>
        <dbReference type="EMBL" id="KJH45632.1"/>
    </source>
</evidence>
<dbReference type="Proteomes" id="UP000053766">
    <property type="component" value="Unassembled WGS sequence"/>
</dbReference>